<reference evidence="2" key="1">
    <citation type="submission" date="2020-09" db="EMBL/GenBank/DDBJ databases">
        <title>A novel bacterium of genus Neiella, isolated from South China Sea.</title>
        <authorList>
            <person name="Huang H."/>
            <person name="Mo K."/>
            <person name="Hu Y."/>
        </authorList>
    </citation>
    <scope>NUCLEOTIDE SEQUENCE</scope>
    <source>
        <strain evidence="2">HB171785</strain>
    </source>
</reference>
<evidence type="ECO:0000313" key="2">
    <source>
        <dbReference type="EMBL" id="MBD1390972.1"/>
    </source>
</evidence>
<comment type="caution">
    <text evidence="2">The sequence shown here is derived from an EMBL/GenBank/DDBJ whole genome shotgun (WGS) entry which is preliminary data.</text>
</comment>
<gene>
    <name evidence="2" type="ORF">IC617_16205</name>
</gene>
<dbReference type="Proteomes" id="UP000638014">
    <property type="component" value="Unassembled WGS sequence"/>
</dbReference>
<name>A0A8J6QM64_9GAMM</name>
<accession>A0A8J6QM64</accession>
<keyword evidence="1" id="KW-0472">Membrane</keyword>
<feature type="transmembrane region" description="Helical" evidence="1">
    <location>
        <begin position="76"/>
        <end position="95"/>
    </location>
</feature>
<evidence type="ECO:0000313" key="3">
    <source>
        <dbReference type="Proteomes" id="UP000638014"/>
    </source>
</evidence>
<keyword evidence="3" id="KW-1185">Reference proteome</keyword>
<dbReference type="RefSeq" id="WP_191146031.1">
    <property type="nucleotide sequence ID" value="NZ_JACXAF010000025.1"/>
</dbReference>
<sequence>MALVECALCSKKISSKAKSCPHCKADFENLTQGQLEARRDIAKIKRQQGLMTQSFIAMLVFCTGVLMYFLGDHETYVWMPLAGQIIGVTGLVWYLSMRIFMVAQKVKSKSR</sequence>
<keyword evidence="1" id="KW-0812">Transmembrane</keyword>
<evidence type="ECO:0000256" key="1">
    <source>
        <dbReference type="SAM" id="Phobius"/>
    </source>
</evidence>
<protein>
    <submittedName>
        <fullName evidence="2">Zinc ribbon domain-containing protein</fullName>
    </submittedName>
</protein>
<feature type="transmembrane region" description="Helical" evidence="1">
    <location>
        <begin position="49"/>
        <end position="70"/>
    </location>
</feature>
<proteinExistence type="predicted"/>
<dbReference type="EMBL" id="JACXAF010000025">
    <property type="protein sequence ID" value="MBD1390972.1"/>
    <property type="molecule type" value="Genomic_DNA"/>
</dbReference>
<keyword evidence="1" id="KW-1133">Transmembrane helix</keyword>
<dbReference type="AlphaFoldDB" id="A0A8J6QM64"/>
<organism evidence="2 3">
    <name type="scientific">Neiella litorisoli</name>
    <dbReference type="NCBI Taxonomy" id="2771431"/>
    <lineage>
        <taxon>Bacteria</taxon>
        <taxon>Pseudomonadati</taxon>
        <taxon>Pseudomonadota</taxon>
        <taxon>Gammaproteobacteria</taxon>
        <taxon>Alteromonadales</taxon>
        <taxon>Echinimonadaceae</taxon>
        <taxon>Neiella</taxon>
    </lineage>
</organism>